<dbReference type="InterPro" id="IPR026847">
    <property type="entry name" value="VPS13"/>
</dbReference>
<reference evidence="10" key="1">
    <citation type="journal article" date="2018" name="Nat. Microbiol.">
        <title>Leveraging single-cell genomics to expand the fungal tree of life.</title>
        <authorList>
            <person name="Ahrendt S.R."/>
            <person name="Quandt C.A."/>
            <person name="Ciobanu D."/>
            <person name="Clum A."/>
            <person name="Salamov A."/>
            <person name="Andreopoulos B."/>
            <person name="Cheng J.F."/>
            <person name="Woyke T."/>
            <person name="Pelin A."/>
            <person name="Henrissat B."/>
            <person name="Reynolds N.K."/>
            <person name="Benny G.L."/>
            <person name="Smith M.E."/>
            <person name="James T.Y."/>
            <person name="Grigoriev I.V."/>
        </authorList>
    </citation>
    <scope>NUCLEOTIDE SEQUENCE [LARGE SCALE GENOMIC DNA]</scope>
    <source>
        <strain evidence="10">RSA 1356</strain>
    </source>
</reference>
<dbReference type="Proteomes" id="UP000271241">
    <property type="component" value="Unassembled WGS sequence"/>
</dbReference>
<dbReference type="PANTHER" id="PTHR16166:SF93">
    <property type="entry name" value="INTERMEMBRANE LIPID TRANSFER PROTEIN VPS13"/>
    <property type="match status" value="1"/>
</dbReference>
<sequence>MFESVVSTVLNKALGDFVEDFDPAQLRVGIWGGDVKLGNLRLKKSALEQFHLPIDVKEGYIGSVVLKIPWTNLKSAPVRVSIDTLYLLAGPRSETIYNAAKEEEHAFQAKMSKLEMAELLDQQRSQPEEDPSKGSFATQLVTKIVDNVQLSITNIHIRYEDASSNPGHRFAAGVTLHKLSAQSTNGSWQEMYVQDTTSAAHKLVTLDSLAVYFNTDSESLANHDDPARAFKALIASGGKGIDGYQYILKPVSGIGKVTMNRVSKPEVAKNSVSLQFDEIAFMLDDEQYRNTMLCLNYMHFAARQEKYRALRPTNSTPKTHPRRWIAYAGQCVLREVHENRRRWTWDYFAQRRDQRIKYVHLFTQKQVDPNWSQQSGNNRQLANLEHLLSYEDLRFYRSIARANMRKEQAYQDRIREKHSTKNKIGGWLSGLWGDNKQSAQGGAEEHGDTPVLSEKEVKAFYETIEFDENALPSAVPKESIIVALNTHLKCGSFTLRYSPRTGDKELVSVLLESFTADVIKRPENLVASAMLQDFQIRDSITTNTLYPLLAKVQSSQAASLSAADPLLHLRFDHKPLDGRADDVIELAMRKMEFVYSRAVVLTLANFFRAPESTRESLSVLADAASHKLKEYKDYTLTGMEFALQKHQTLDLNVNIGAPIIVFPESCTDASGSAAVADLGNVKVKSEPADKCRVDEIQKIRTQSDAGENVTQLGSLMYDRINVELSSVQVVVGESVDRCLEVISTLDIDDVRHVVNRIGVNIAIDKSIVPSALDLPALKVKGRLPLLQVNFSDQKYRTLMRILKAITPPSKPVSTGKKHQKMSQRLETLDRQEAMGLSGELVLETPDDDSTVQGEEGAALADEISIATEKTAVAKTSTPAALQTKIKVAFDLERVAVAIRRSHPNDPLNETALAELVLSQIGLHLRKREFDMDARLELQSFSISGLVSADQDAGAIDLVSSGVHDDESQGAKQALVRITFSSATPESPDFETAYAGIEQTLDVSLSRLNILVESSNILALQDFALDTFVDQTQSSQGVQSLSTAGEDDSTVSQQDSEQSSRSKPPLARIKATAALQAIYITVADGGTEIAVASIEGIGAQLSLEGKSIEFDARLESLAVSGVALESADQGPPKLLEIAGDELAHLHYSTFDPSKQDYPGYDSAVKLRLGSLHFTFLEHLVKHLVIFGGKFSRLQQLSKTARKSATKSAAQLQERAVNMHMDVLVLSPVLVFPCNETSSPSSSVVGSDAIRMYLGEVSLSNEFQPDAASADANAKLDNMTLALKSFSIVSELDLGQSQPQKLHIIDDIHFSLNLVRAARVSGLDRPEMQVTFDMSDVCVKVTERQFERLMLLTRRVTWALDGEKVAPAAPKTDVLAVVTAAAGASQLKQKAAAAVMRAKKLRDTTGVQEDSASRIRGALELKTVSLELFSGDGTDGTLSLEQASLSRFSLNDIKTSFDMRVDGSANAELQLGSFIIADSRADNPSLFKEIARAAADDGPQLSASLARRPVGDIDVNAAVSGARVVLTLSYLFALRDFALGGLQYADAYGPGGGKSTKKQQVAHQKSKSAAAKETRITVHAKAVDFEVIMLENPESESSSAVVLSVPQVVLKKEDITSLSVKDISMVLCRMDARDTTWLRLLDKFRIQLSLDDGAAEFGRNSTMINVDVTPIVFRASYRNIMMILDAVKKASELGPKKAKHHAVVDVAHDPVQVQRAKDEAVLQSSEATETPDSQRLDDVDAQTAREELSLSMGGFQFVLVSDRTEVSVLDLKVEAFAATVKDWSSAMSASTTIPVVANFFNFKNSHWEPVIEPWQLGVKVLRAAESGAISVEASADSRLELNFSHALIHALKRMQDDWKAEAKSEISFARSDRLPYLLRNRSGHSLTVWAEARDCKDEVESTHQLPDGEELPWNFEEWHKQREKLEDMRSCIGVKFDDGTWENVSDVPVDAEGTAVYTLSPSVAGIPHRLVCEVVLKNDVKVVTFRSTLIVENTTTTPLEVTMTDICGKVLEQTYQIGMCPSPRDYYAVPITAVCDARVRIRPLGDSAYDWSTEPIYWRDFLASKPPTAALCQPTQQGRPMHSFCLFGMQDNKSLNAKGYPSMSIRVGAPMELENLLPFDLEYRLVDSATKKSHSSRLHKGSTSQIHYVQTLRTLLLNVDVLDTEYDTSKSAVISTSSEDDLELDSFLALIGPNDTKLQLCIDRVVVPNSGGALRVSIYSPYLLVNKTGVDVVYAAKSNAKTAMPATIGDASEFADGQSKQSMFSYKNSNTSDRLLVKLQGTSWSPPVSLEAVGSHSELLLDSPNGENMAYMGVSISKGGGQYHKTKIITFTPRFIIRNYLDTEVYFREADVATGKALASGQHTPVLFLSNNKEKRLVLRLSGEDTPWSAPFGVADIGKVHVRARRSDGTPELVRVEILLQGATIFVSLHRETGKWPYRIENRSSTAVDFYQRLSAAKDAPATDSPSVERYTVPSQSTVEYAWDYPSLVTKQLVLSVNGKEQELSLQEIGPCVPFKYSDDNGEAVMDIDVVADGPVQVLKLSDFNPERSIYRKVDHGLNAERFEAISVEAAVQFSVSLRLNGVGVSLVSQRVEEIAYLLLRDINVKVTDSELHQTVSVKCGWIQLDNQLRTAAYPLVLFPTALSKNRTESEQPPVVQLSAIRSKDTVHGVEYIKYLSLLLQEISVDVDTPFLYEILAFTRPDADNVQPTAASQLCVEDSETPAPKLAEGASQLYFEVLHVQPLKLNLTFTHIEKQDESQNQSILASVNPIAVLISVLVTTIGNISDAPIRVNALLLENLRTTQPLLVGLMTQHYKQQLIFQVHRLVGSADILGNPVSLFGNISSGVMDIFYEPYQGFISDRPQDLGIGLAKGGASFLKKTVFGLSNSLSKVTGSLGKGLAAATLDSEYQANRQAAHRRNRPRHALDGVSQGATSLVSSVWSGGAGVIQQPLAGAQKGGFGGFLKGTGKGLIGLVAKPVVGVVDLATNLTEGIRNTTTMFDDHAIDRERPPRHVGSDKVLRVYNRHEAVGQDLLWNGNAGALAQENYVAHIELDDSHMVLILAETRLVSINSKRLSVDQNVAFLNLRDAKTDGRGTLCTTLRDGRAGPAFSAFSTASPEDMVQLKQQLDDALSAWNQKHRTAL</sequence>
<evidence type="ECO:0000313" key="10">
    <source>
        <dbReference type="Proteomes" id="UP000271241"/>
    </source>
</evidence>
<evidence type="ECO:0000259" key="7">
    <source>
        <dbReference type="Pfam" id="PF25036"/>
    </source>
</evidence>
<gene>
    <name evidence="9" type="ORF">THASP1DRAFT_27093</name>
</gene>
<dbReference type="InterPro" id="IPR009543">
    <property type="entry name" value="VPS13_VAB"/>
</dbReference>
<dbReference type="STRING" id="78915.A0A4P9XXR0"/>
<evidence type="ECO:0000256" key="2">
    <source>
        <dbReference type="ARBA" id="ARBA00022448"/>
    </source>
</evidence>
<dbReference type="GO" id="GO:0006869">
    <property type="term" value="P:lipid transport"/>
    <property type="evidence" value="ECO:0007669"/>
    <property type="project" value="UniProtKB-KW"/>
</dbReference>
<feature type="domain" description="VPS13-like middle region" evidence="6">
    <location>
        <begin position="1092"/>
        <end position="1876"/>
    </location>
</feature>
<dbReference type="Pfam" id="PF25037">
    <property type="entry name" value="VPS13_C"/>
    <property type="match status" value="1"/>
</dbReference>
<dbReference type="GO" id="GO:0007005">
    <property type="term" value="P:mitochondrion organization"/>
    <property type="evidence" value="ECO:0007669"/>
    <property type="project" value="TreeGrafter"/>
</dbReference>
<dbReference type="Pfam" id="PF25033">
    <property type="entry name" value="VPS13_M"/>
    <property type="match status" value="1"/>
</dbReference>
<keyword evidence="3" id="KW-0445">Lipid transport</keyword>
<dbReference type="GO" id="GO:0006623">
    <property type="term" value="P:protein targeting to vacuole"/>
    <property type="evidence" value="ECO:0007669"/>
    <property type="project" value="TreeGrafter"/>
</dbReference>
<feature type="compositionally biased region" description="Polar residues" evidence="4">
    <location>
        <begin position="1720"/>
        <end position="1729"/>
    </location>
</feature>
<evidence type="ECO:0000256" key="1">
    <source>
        <dbReference type="ARBA" id="ARBA00006545"/>
    </source>
</evidence>
<evidence type="ECO:0000259" key="8">
    <source>
        <dbReference type="Pfam" id="PF25037"/>
    </source>
</evidence>
<feature type="region of interest" description="Disordered" evidence="4">
    <location>
        <begin position="1715"/>
        <end position="1735"/>
    </location>
</feature>
<accession>A0A4P9XXR0</accession>
<protein>
    <recommendedName>
        <fullName evidence="11">Vacuolar protein sorting-associated protein</fullName>
    </recommendedName>
</protein>
<feature type="domain" description="Vacuolar protein sorting-associated protein 13 VPS13 adaptor binding" evidence="7">
    <location>
        <begin position="1916"/>
        <end position="2486"/>
    </location>
</feature>
<dbReference type="InterPro" id="IPR026854">
    <property type="entry name" value="VPS13_N"/>
</dbReference>
<evidence type="ECO:0000259" key="6">
    <source>
        <dbReference type="Pfam" id="PF25033"/>
    </source>
</evidence>
<dbReference type="Pfam" id="PF25036">
    <property type="entry name" value="VPS13_VAB"/>
    <property type="match status" value="1"/>
</dbReference>
<dbReference type="InterPro" id="IPR056748">
    <property type="entry name" value="VPS13-like_C"/>
</dbReference>
<feature type="domain" description="Chorein N-terminal" evidence="5">
    <location>
        <begin position="1"/>
        <end position="809"/>
    </location>
</feature>
<dbReference type="GO" id="GO:0045324">
    <property type="term" value="P:late endosome to vacuole transport"/>
    <property type="evidence" value="ECO:0007669"/>
    <property type="project" value="TreeGrafter"/>
</dbReference>
<feature type="domain" description="Intermembrane lipid transfer protein VPS13-like C-terminal" evidence="8">
    <location>
        <begin position="3006"/>
        <end position="3092"/>
    </location>
</feature>
<comment type="similarity">
    <text evidence="1">Belongs to the VPS13 family.</text>
</comment>
<feature type="region of interest" description="Disordered" evidence="4">
    <location>
        <begin position="1037"/>
        <end position="1064"/>
    </location>
</feature>
<dbReference type="GO" id="GO:0045053">
    <property type="term" value="P:protein retention in Golgi apparatus"/>
    <property type="evidence" value="ECO:0007669"/>
    <property type="project" value="TreeGrafter"/>
</dbReference>
<dbReference type="EMBL" id="KZ992426">
    <property type="protein sequence ID" value="RKP11114.1"/>
    <property type="molecule type" value="Genomic_DNA"/>
</dbReference>
<dbReference type="Pfam" id="PF12624">
    <property type="entry name" value="VPS13_N"/>
    <property type="match status" value="1"/>
</dbReference>
<keyword evidence="10" id="KW-1185">Reference proteome</keyword>
<keyword evidence="2" id="KW-0813">Transport</keyword>
<dbReference type="OrthoDB" id="428159at2759"/>
<evidence type="ECO:0000256" key="4">
    <source>
        <dbReference type="SAM" id="MobiDB-lite"/>
    </source>
</evidence>
<dbReference type="InterPro" id="IPR056747">
    <property type="entry name" value="VPS13-like_M"/>
</dbReference>
<proteinExistence type="inferred from homology"/>
<evidence type="ECO:0000256" key="3">
    <source>
        <dbReference type="ARBA" id="ARBA00023055"/>
    </source>
</evidence>
<evidence type="ECO:0000313" key="9">
    <source>
        <dbReference type="EMBL" id="RKP11114.1"/>
    </source>
</evidence>
<evidence type="ECO:0008006" key="11">
    <source>
        <dbReference type="Google" id="ProtNLM"/>
    </source>
</evidence>
<organism evidence="9 10">
    <name type="scientific">Thamnocephalis sphaerospora</name>
    <dbReference type="NCBI Taxonomy" id="78915"/>
    <lineage>
        <taxon>Eukaryota</taxon>
        <taxon>Fungi</taxon>
        <taxon>Fungi incertae sedis</taxon>
        <taxon>Zoopagomycota</taxon>
        <taxon>Zoopagomycotina</taxon>
        <taxon>Zoopagomycetes</taxon>
        <taxon>Zoopagales</taxon>
        <taxon>Sigmoideomycetaceae</taxon>
        <taxon>Thamnocephalis</taxon>
    </lineage>
</organism>
<evidence type="ECO:0000259" key="5">
    <source>
        <dbReference type="Pfam" id="PF12624"/>
    </source>
</evidence>
<name>A0A4P9XXR0_9FUNG</name>
<feature type="compositionally biased region" description="Polar residues" evidence="4">
    <location>
        <begin position="1049"/>
        <end position="1061"/>
    </location>
</feature>
<dbReference type="PANTHER" id="PTHR16166">
    <property type="entry name" value="VACUOLAR PROTEIN SORTING-ASSOCIATED PROTEIN VPS13"/>
    <property type="match status" value="1"/>
</dbReference>